<dbReference type="EMBL" id="KZ679258">
    <property type="protein sequence ID" value="PTB43772.1"/>
    <property type="molecule type" value="Genomic_DNA"/>
</dbReference>
<evidence type="ECO:0000256" key="5">
    <source>
        <dbReference type="ARBA" id="ARBA00023242"/>
    </source>
</evidence>
<dbReference type="InterPro" id="IPR007219">
    <property type="entry name" value="XnlR_reg_dom"/>
</dbReference>
<reference evidence="7 8" key="1">
    <citation type="submission" date="2016-07" db="EMBL/GenBank/DDBJ databases">
        <title>Multiple horizontal gene transfer events from other fungi enriched the ability of initially mycotrophic Trichoderma (Ascomycota) to feed on dead plant biomass.</title>
        <authorList>
            <consortium name="DOE Joint Genome Institute"/>
            <person name="Aerts A."/>
            <person name="Atanasova L."/>
            <person name="Chenthamara K."/>
            <person name="Zhang J."/>
            <person name="Grujic M."/>
            <person name="Henrissat B."/>
            <person name="Kuo A."/>
            <person name="Salamov A."/>
            <person name="Lipzen A."/>
            <person name="Labutti K."/>
            <person name="Barry K."/>
            <person name="Miao Y."/>
            <person name="Rahimi M.J."/>
            <person name="Shen Q."/>
            <person name="Grigoriev I.V."/>
            <person name="Kubicek C.P."/>
            <person name="Druzhinina I.S."/>
        </authorList>
    </citation>
    <scope>NUCLEOTIDE SEQUENCE [LARGE SCALE GENOMIC DNA]</scope>
    <source>
        <strain evidence="7 8">CBS 433.97</strain>
    </source>
</reference>
<evidence type="ECO:0000256" key="3">
    <source>
        <dbReference type="ARBA" id="ARBA00023015"/>
    </source>
</evidence>
<dbReference type="InterPro" id="IPR001138">
    <property type="entry name" value="Zn2Cys6_DnaBD"/>
</dbReference>
<dbReference type="PANTHER" id="PTHR47338">
    <property type="entry name" value="ZN(II)2CYS6 TRANSCRIPTION FACTOR (EUROFUNG)-RELATED"/>
    <property type="match status" value="1"/>
</dbReference>
<dbReference type="Gene3D" id="4.10.240.10">
    <property type="entry name" value="Zn(2)-C6 fungal-type DNA-binding domain"/>
    <property type="match status" value="1"/>
</dbReference>
<keyword evidence="5" id="KW-0539">Nucleus</keyword>
<organism evidence="7 8">
    <name type="scientific">Trichoderma asperellum (strain ATCC 204424 / CBS 433.97 / NBRC 101777)</name>
    <dbReference type="NCBI Taxonomy" id="1042311"/>
    <lineage>
        <taxon>Eukaryota</taxon>
        <taxon>Fungi</taxon>
        <taxon>Dikarya</taxon>
        <taxon>Ascomycota</taxon>
        <taxon>Pezizomycotina</taxon>
        <taxon>Sordariomycetes</taxon>
        <taxon>Hypocreomycetidae</taxon>
        <taxon>Hypocreales</taxon>
        <taxon>Hypocreaceae</taxon>
        <taxon>Trichoderma</taxon>
    </lineage>
</organism>
<keyword evidence="3" id="KW-0805">Transcription regulation</keyword>
<keyword evidence="8" id="KW-1185">Reference proteome</keyword>
<dbReference type="Pfam" id="PF04082">
    <property type="entry name" value="Fungal_trans"/>
    <property type="match status" value="1"/>
</dbReference>
<accession>A0A2T3ZG31</accession>
<dbReference type="PROSITE" id="PS00463">
    <property type="entry name" value="ZN2_CY6_FUNGAL_1"/>
    <property type="match status" value="1"/>
</dbReference>
<comment type="subcellular location">
    <subcellularLocation>
        <location evidence="1">Nucleus</location>
    </subcellularLocation>
</comment>
<dbReference type="InterPro" id="IPR036864">
    <property type="entry name" value="Zn2-C6_fun-type_DNA-bd_sf"/>
</dbReference>
<dbReference type="GO" id="GO:0000981">
    <property type="term" value="F:DNA-binding transcription factor activity, RNA polymerase II-specific"/>
    <property type="evidence" value="ECO:0007669"/>
    <property type="project" value="InterPro"/>
</dbReference>
<dbReference type="Proteomes" id="UP000240493">
    <property type="component" value="Unassembled WGS sequence"/>
</dbReference>
<evidence type="ECO:0000313" key="7">
    <source>
        <dbReference type="EMBL" id="PTB43772.1"/>
    </source>
</evidence>
<dbReference type="GO" id="GO:0008270">
    <property type="term" value="F:zinc ion binding"/>
    <property type="evidence" value="ECO:0007669"/>
    <property type="project" value="InterPro"/>
</dbReference>
<sequence length="548" mass="61383">MAAMSVESRYTRTACFPCRHSKRRCDKSLPACQLCIRKGVECSYPTRRAQKYVVLPQSSETPQTIAPARDDSITSRVTRSSESVSLDRELSLEASHATAGIAQSFATATAIQFIAPGIFRDAHLEIPRVNIGIPKDVAAQVGDFGQIRDTYTTFSSQAVIWTPVIFRKNFFNIALNPLSPRRTEGILMCLCMKLYCTPAPSYEDDGKRTLYKMVKEFYAKVEATGTMSICILQSALLIAVYEIGNAIYPAAYMTVGSCARYGVALGLDKLMVNLTGEGNLGKPWMEIEEMRRVWWGVLILDRFLNLGNPSRCLTTKDPAYDDYLPVDDQNFLGATARPQDNIKISAAFSLKMGPFARLAQATYLVNQALNLLSSLSTQDEGVESVNVGKESAQLRRTIEALVSVTKTEFEFRDLVTCCQAAVSYCAILLLQEYHWRRVRISSTEEAYTHMFPESRRVLEMLTQMAFCMRKDAEEGRSLDEEYPVFLIQVLYQAALATIEMGQGTPNEQLEERLGTLKWLLQHIQPRWRVAGVYLSILQSKEAMLAAAI</sequence>
<dbReference type="InterPro" id="IPR050815">
    <property type="entry name" value="TF_fung"/>
</dbReference>
<proteinExistence type="predicted"/>
<protein>
    <recommendedName>
        <fullName evidence="6">Zn(2)-C6 fungal-type domain-containing protein</fullName>
    </recommendedName>
</protein>
<evidence type="ECO:0000259" key="6">
    <source>
        <dbReference type="PROSITE" id="PS50048"/>
    </source>
</evidence>
<dbReference type="OrthoDB" id="3862662at2759"/>
<keyword evidence="2" id="KW-0479">Metal-binding</keyword>
<dbReference type="GO" id="GO:0005634">
    <property type="term" value="C:nucleus"/>
    <property type="evidence" value="ECO:0007669"/>
    <property type="project" value="UniProtKB-SubCell"/>
</dbReference>
<evidence type="ECO:0000256" key="1">
    <source>
        <dbReference type="ARBA" id="ARBA00004123"/>
    </source>
</evidence>
<name>A0A2T3ZG31_TRIA4</name>
<dbReference type="SUPFAM" id="SSF57701">
    <property type="entry name" value="Zn2/Cys6 DNA-binding domain"/>
    <property type="match status" value="1"/>
</dbReference>
<dbReference type="GO" id="GO:0006351">
    <property type="term" value="P:DNA-templated transcription"/>
    <property type="evidence" value="ECO:0007669"/>
    <property type="project" value="InterPro"/>
</dbReference>
<dbReference type="STRING" id="1042311.A0A2T3ZG31"/>
<evidence type="ECO:0000313" key="8">
    <source>
        <dbReference type="Proteomes" id="UP000240493"/>
    </source>
</evidence>
<dbReference type="CDD" id="cd12148">
    <property type="entry name" value="fungal_TF_MHR"/>
    <property type="match status" value="1"/>
</dbReference>
<dbReference type="GO" id="GO:0003677">
    <property type="term" value="F:DNA binding"/>
    <property type="evidence" value="ECO:0007669"/>
    <property type="project" value="InterPro"/>
</dbReference>
<dbReference type="SMART" id="SM00066">
    <property type="entry name" value="GAL4"/>
    <property type="match status" value="1"/>
</dbReference>
<evidence type="ECO:0000256" key="4">
    <source>
        <dbReference type="ARBA" id="ARBA00023163"/>
    </source>
</evidence>
<keyword evidence="4" id="KW-0804">Transcription</keyword>
<dbReference type="CDD" id="cd00067">
    <property type="entry name" value="GAL4"/>
    <property type="match status" value="1"/>
</dbReference>
<feature type="domain" description="Zn(2)-C6 fungal-type" evidence="6">
    <location>
        <begin position="14"/>
        <end position="44"/>
    </location>
</feature>
<dbReference type="PANTHER" id="PTHR47338:SF20">
    <property type="entry name" value="ZN(II)2CYS6 TRANSCRIPTION FACTOR (EUROFUNG)"/>
    <property type="match status" value="1"/>
</dbReference>
<dbReference type="PROSITE" id="PS50048">
    <property type="entry name" value="ZN2_CY6_FUNGAL_2"/>
    <property type="match status" value="1"/>
</dbReference>
<evidence type="ECO:0000256" key="2">
    <source>
        <dbReference type="ARBA" id="ARBA00022723"/>
    </source>
</evidence>
<dbReference type="AlphaFoldDB" id="A0A2T3ZG31"/>
<gene>
    <name evidence="7" type="ORF">M441DRAFT_76970</name>
</gene>
<dbReference type="Pfam" id="PF00172">
    <property type="entry name" value="Zn_clus"/>
    <property type="match status" value="1"/>
</dbReference>